<protein>
    <submittedName>
        <fullName evidence="1">Uncharacterized protein</fullName>
    </submittedName>
</protein>
<dbReference type="Proteomes" id="UP000276133">
    <property type="component" value="Unassembled WGS sequence"/>
</dbReference>
<dbReference type="EMBL" id="REGN01010376">
    <property type="protein sequence ID" value="RMZ99180.1"/>
    <property type="molecule type" value="Genomic_DNA"/>
</dbReference>
<proteinExistence type="predicted"/>
<dbReference type="AlphaFoldDB" id="A0A3M7PKF0"/>
<sequence length="59" mass="6786">MQPQERNSSAESLMRVLDVLARSVSFFCMLPFHSQSPNNYYNPCQKGDSLISEQKFTNL</sequence>
<keyword evidence="2" id="KW-1185">Reference proteome</keyword>
<name>A0A3M7PKF0_BRAPC</name>
<reference evidence="1 2" key="1">
    <citation type="journal article" date="2018" name="Sci. Rep.">
        <title>Genomic signatures of local adaptation to the degree of environmental predictability in rotifers.</title>
        <authorList>
            <person name="Franch-Gras L."/>
            <person name="Hahn C."/>
            <person name="Garcia-Roger E.M."/>
            <person name="Carmona M.J."/>
            <person name="Serra M."/>
            <person name="Gomez A."/>
        </authorList>
    </citation>
    <scope>NUCLEOTIDE SEQUENCE [LARGE SCALE GENOMIC DNA]</scope>
    <source>
        <strain evidence="1">HYR1</strain>
    </source>
</reference>
<accession>A0A3M7PKF0</accession>
<evidence type="ECO:0000313" key="2">
    <source>
        <dbReference type="Proteomes" id="UP000276133"/>
    </source>
</evidence>
<evidence type="ECO:0000313" key="1">
    <source>
        <dbReference type="EMBL" id="RMZ99180.1"/>
    </source>
</evidence>
<gene>
    <name evidence="1" type="ORF">BpHYR1_040311</name>
</gene>
<organism evidence="1 2">
    <name type="scientific">Brachionus plicatilis</name>
    <name type="common">Marine rotifer</name>
    <name type="synonym">Brachionus muelleri</name>
    <dbReference type="NCBI Taxonomy" id="10195"/>
    <lineage>
        <taxon>Eukaryota</taxon>
        <taxon>Metazoa</taxon>
        <taxon>Spiralia</taxon>
        <taxon>Gnathifera</taxon>
        <taxon>Rotifera</taxon>
        <taxon>Eurotatoria</taxon>
        <taxon>Monogononta</taxon>
        <taxon>Pseudotrocha</taxon>
        <taxon>Ploima</taxon>
        <taxon>Brachionidae</taxon>
        <taxon>Brachionus</taxon>
    </lineage>
</organism>
<comment type="caution">
    <text evidence="1">The sequence shown here is derived from an EMBL/GenBank/DDBJ whole genome shotgun (WGS) entry which is preliminary data.</text>
</comment>